<dbReference type="OrthoDB" id="642190at2"/>
<evidence type="ECO:0000256" key="1">
    <source>
        <dbReference type="SAM" id="SignalP"/>
    </source>
</evidence>
<dbReference type="RefSeq" id="WP_090154627.1">
    <property type="nucleotide sequence ID" value="NZ_FNAN01000013.1"/>
</dbReference>
<gene>
    <name evidence="2" type="ORF">SAMN04487996_113181</name>
</gene>
<keyword evidence="3" id="KW-1185">Reference proteome</keyword>
<dbReference type="EMBL" id="FNAN01000013">
    <property type="protein sequence ID" value="SDF91578.1"/>
    <property type="molecule type" value="Genomic_DNA"/>
</dbReference>
<name>A0A1G7PZD2_9BACT</name>
<accession>A0A1G7PZD2</accession>
<evidence type="ECO:0000313" key="3">
    <source>
        <dbReference type="Proteomes" id="UP000198748"/>
    </source>
</evidence>
<keyword evidence="1" id="KW-0732">Signal</keyword>
<organism evidence="2 3">
    <name type="scientific">Dyadobacter soli</name>
    <dbReference type="NCBI Taxonomy" id="659014"/>
    <lineage>
        <taxon>Bacteria</taxon>
        <taxon>Pseudomonadati</taxon>
        <taxon>Bacteroidota</taxon>
        <taxon>Cytophagia</taxon>
        <taxon>Cytophagales</taxon>
        <taxon>Spirosomataceae</taxon>
        <taxon>Dyadobacter</taxon>
    </lineage>
</organism>
<reference evidence="3" key="1">
    <citation type="submission" date="2016-10" db="EMBL/GenBank/DDBJ databases">
        <authorList>
            <person name="Varghese N."/>
            <person name="Submissions S."/>
        </authorList>
    </citation>
    <scope>NUCLEOTIDE SEQUENCE [LARGE SCALE GENOMIC DNA]</scope>
    <source>
        <strain evidence="3">DSM 25329</strain>
    </source>
</reference>
<evidence type="ECO:0000313" key="2">
    <source>
        <dbReference type="EMBL" id="SDF91578.1"/>
    </source>
</evidence>
<dbReference type="Proteomes" id="UP000198748">
    <property type="component" value="Unassembled WGS sequence"/>
</dbReference>
<dbReference type="AlphaFoldDB" id="A0A1G7PZD2"/>
<sequence>MTTSKCLLIVAGLFLSIALTSALRIAQPAREAAGASYTWTGAWQPSRISAGDGITALDIKIGKFINLPKEELAQVIFNVNNRFPGSKPWSTWAVGDMKGLIPSHKGLTDAEHEAYLSYMDKLGVQVFLEIFPSKKTDTDIPKAIDQWLGKFKHHACIAGVGIDLEYYEKATDAAAKSWDERIKAHNPRYRLFIRHYSPDFMPPTYRGKGDLIFVDHASEGTIEDLNKGFAAWAKRFAPTACAFQIGYPADEDGMNGSNALGWWKLKDPVRDWGQMLVAGIHNTGQELGLIWVTARSGKSYHKSWDLTKGAKVPKEK</sequence>
<feature type="signal peptide" evidence="1">
    <location>
        <begin position="1"/>
        <end position="22"/>
    </location>
</feature>
<feature type="chain" id="PRO_5011637822" evidence="1">
    <location>
        <begin position="23"/>
        <end position="316"/>
    </location>
</feature>
<proteinExistence type="predicted"/>
<dbReference type="STRING" id="659014.SAMN04487996_113181"/>
<protein>
    <submittedName>
        <fullName evidence="2">Uncharacterized protein</fullName>
    </submittedName>
</protein>